<evidence type="ECO:0000313" key="10">
    <source>
        <dbReference type="Proteomes" id="UP000663889"/>
    </source>
</evidence>
<dbReference type="AlphaFoldDB" id="A0A814MT09"/>
<dbReference type="PANTHER" id="PTHR21635:SF0">
    <property type="entry name" value="LEUCINE ZIPPER TRANSCRIPTION FACTOR-LIKE PROTEIN 1"/>
    <property type="match status" value="1"/>
</dbReference>
<gene>
    <name evidence="9" type="ORF">SEV965_LOCUS14981</name>
</gene>
<evidence type="ECO:0000256" key="4">
    <source>
        <dbReference type="ARBA" id="ARBA00022490"/>
    </source>
</evidence>
<evidence type="ECO:0000256" key="6">
    <source>
        <dbReference type="ARBA" id="ARBA00024898"/>
    </source>
</evidence>
<evidence type="ECO:0000256" key="3">
    <source>
        <dbReference type="ARBA" id="ARBA00018920"/>
    </source>
</evidence>
<evidence type="ECO:0000256" key="1">
    <source>
        <dbReference type="ARBA" id="ARBA00004496"/>
    </source>
</evidence>
<reference evidence="9" key="1">
    <citation type="submission" date="2021-02" db="EMBL/GenBank/DDBJ databases">
        <authorList>
            <person name="Nowell W R."/>
        </authorList>
    </citation>
    <scope>NUCLEOTIDE SEQUENCE</scope>
</reference>
<evidence type="ECO:0000256" key="5">
    <source>
        <dbReference type="ARBA" id="ARBA00023054"/>
    </source>
</evidence>
<evidence type="ECO:0000256" key="7">
    <source>
        <dbReference type="ARBA" id="ARBA00026004"/>
    </source>
</evidence>
<comment type="function">
    <text evidence="6">Regulates ciliary localization of the BBSome complex. Together with the BBSome complex, controls SMO ciliary trafficking and contributes to the sonic hedgehog (SHH) pathway regulation. May play a role in neurite outgrowth. May have tumor suppressor function.</text>
</comment>
<accession>A0A814MT09</accession>
<evidence type="ECO:0000313" key="9">
    <source>
        <dbReference type="EMBL" id="CAF1083542.1"/>
    </source>
</evidence>
<keyword evidence="4" id="KW-0963">Cytoplasm</keyword>
<dbReference type="InterPro" id="IPR026157">
    <property type="entry name" value="LZTFL1"/>
</dbReference>
<dbReference type="GO" id="GO:1903565">
    <property type="term" value="P:negative regulation of protein localization to cilium"/>
    <property type="evidence" value="ECO:0007669"/>
    <property type="project" value="TreeGrafter"/>
</dbReference>
<comment type="similarity">
    <text evidence="2">Belongs to the LZTFL1 family.</text>
</comment>
<dbReference type="Pfam" id="PF15294">
    <property type="entry name" value="Leu_zip"/>
    <property type="match status" value="2"/>
</dbReference>
<dbReference type="EMBL" id="CAJNOU010000768">
    <property type="protein sequence ID" value="CAF1083542.1"/>
    <property type="molecule type" value="Genomic_DNA"/>
</dbReference>
<organism evidence="9 10">
    <name type="scientific">Rotaria sordida</name>
    <dbReference type="NCBI Taxonomy" id="392033"/>
    <lineage>
        <taxon>Eukaryota</taxon>
        <taxon>Metazoa</taxon>
        <taxon>Spiralia</taxon>
        <taxon>Gnathifera</taxon>
        <taxon>Rotifera</taxon>
        <taxon>Eurotatoria</taxon>
        <taxon>Bdelloidea</taxon>
        <taxon>Philodinida</taxon>
        <taxon>Philodinidae</taxon>
        <taxon>Rotaria</taxon>
    </lineage>
</organism>
<dbReference type="GO" id="GO:0005737">
    <property type="term" value="C:cytoplasm"/>
    <property type="evidence" value="ECO:0007669"/>
    <property type="project" value="UniProtKB-SubCell"/>
</dbReference>
<proteinExistence type="inferred from homology"/>
<dbReference type="Proteomes" id="UP000663889">
    <property type="component" value="Unassembled WGS sequence"/>
</dbReference>
<comment type="caution">
    <text evidence="9">The sequence shown here is derived from an EMBL/GenBank/DDBJ whole genome shotgun (WGS) entry which is preliminary data.</text>
</comment>
<evidence type="ECO:0000256" key="8">
    <source>
        <dbReference type="SAM" id="Coils"/>
    </source>
</evidence>
<feature type="coiled-coil region" evidence="8">
    <location>
        <begin position="151"/>
        <end position="269"/>
    </location>
</feature>
<protein>
    <recommendedName>
        <fullName evidence="3">Leucine zipper transcription factor-like protein 1</fullName>
    </recommendedName>
</protein>
<comment type="subunit">
    <text evidence="7">Self-associates. Interacts with BBS9; the interaction mediates the association of LZTL1 with the BBsome complex and regulates BBSome ciliary trafficking.</text>
</comment>
<comment type="subcellular location">
    <subcellularLocation>
        <location evidence="1">Cytoplasm</location>
    </subcellularLocation>
</comment>
<keyword evidence="5 8" id="KW-0175">Coiled coil</keyword>
<sequence>MASSSNDLGVNEHHEEIIRHYVRFSRDQKTVGLRSFRAAADDFKNQRLSDEAMMTVNEVNDFLDEFIDILEKEFEQELTHQYRVNALLIKQLFQQAEQWFLKLNPNFDQLENRRLIDLIRDYEQQHLNTAKAKGNKQMNTLMDPVNDTKSTILLKTEIQKLQQLNEQLKQRLSKYEQDDELLNQQLTETARLFNNKEESFSQKLESNEKRLKEIQQALLLTENELEKKFNQTNTYINMKRIIEQKNQQIRQLRQQLTGNHNEQEEEEED</sequence>
<evidence type="ECO:0000256" key="2">
    <source>
        <dbReference type="ARBA" id="ARBA00008868"/>
    </source>
</evidence>
<name>A0A814MT09_9BILA</name>
<dbReference type="PANTHER" id="PTHR21635">
    <property type="entry name" value="LEUCINE ZIPPER TRANSCRIPTION FACTOR LIKE"/>
    <property type="match status" value="1"/>
</dbReference>